<name>A0A9P4NGG2_9PEZI</name>
<dbReference type="PANTHER" id="PTHR35186">
    <property type="entry name" value="ANK_REP_REGION DOMAIN-CONTAINING PROTEIN"/>
    <property type="match status" value="1"/>
</dbReference>
<feature type="signal peptide" evidence="1">
    <location>
        <begin position="1"/>
        <end position="27"/>
    </location>
</feature>
<dbReference type="AlphaFoldDB" id="A0A9P4NGG2"/>
<evidence type="ECO:0000256" key="1">
    <source>
        <dbReference type="SAM" id="SignalP"/>
    </source>
</evidence>
<feature type="domain" description="DUF7580" evidence="2">
    <location>
        <begin position="408"/>
        <end position="571"/>
    </location>
</feature>
<gene>
    <name evidence="3" type="ORF">EJ08DRAFT_665654</name>
</gene>
<dbReference type="Proteomes" id="UP000800235">
    <property type="component" value="Unassembled WGS sequence"/>
</dbReference>
<proteinExistence type="predicted"/>
<dbReference type="OrthoDB" id="3565018at2759"/>
<dbReference type="Pfam" id="PF24476">
    <property type="entry name" value="DUF7580"/>
    <property type="match status" value="1"/>
</dbReference>
<protein>
    <recommendedName>
        <fullName evidence="2">DUF7580 domain-containing protein</fullName>
    </recommendedName>
</protein>
<keyword evidence="1" id="KW-0732">Signal</keyword>
<keyword evidence="4" id="KW-1185">Reference proteome</keyword>
<evidence type="ECO:0000313" key="4">
    <source>
        <dbReference type="Proteomes" id="UP000800235"/>
    </source>
</evidence>
<sequence length="578" mass="65218">MSGIEAAGVALAAIPLIVSVLEHYADGITTMRKWKRYPKELRSIISRLRTQEEILRNSCELLLQGVAISGQEMEMLVSDPLGAGWASEDLHASLREKLLDSYEVHMGIIAEIKNALLEFKRRLGLKDAQQTLVTWDVGESQRVFKTFKEQLKRTKFTLKRTVFDDIFKTFDANNAVLDRLINQNHRLEASRQEKRSRRGQSALLQDVRRGADAVFDAINSALKTTCRETHRRRSVKSNTADFEFPIIISHSLHSKEFDSRSEDRILWSELRLRLVLPQVEKDASIQANSGQICGNLSKEMRSVSGQMRFPHSPKPTVRFVMGSEQNGSVMSAQGLIVDKVNSRSQIIPLTTAAAPIRDLCFALRTFRQTKPDDGIGTLISKRQHFAVTSSQISHSYIGRIDYESRVVVASSILGLYGTHWVGRLPFKTDIYFVSRNGKVETDHIFTSKEIFPDHIPRAGEDDFNPNPPRHIRNLVIFSLGLLLIELCFGKPIEAVPIPGPLLWKNGTLTDLTTYEFLINTIREGLLDKEMGHPYTKVVENCLFCTFTNENPSLDNDGFRQAVLDGIVTPLEGILIAFE</sequence>
<feature type="chain" id="PRO_5040331697" description="DUF7580 domain-containing protein" evidence="1">
    <location>
        <begin position="28"/>
        <end position="578"/>
    </location>
</feature>
<organism evidence="3 4">
    <name type="scientific">Tothia fuscella</name>
    <dbReference type="NCBI Taxonomy" id="1048955"/>
    <lineage>
        <taxon>Eukaryota</taxon>
        <taxon>Fungi</taxon>
        <taxon>Dikarya</taxon>
        <taxon>Ascomycota</taxon>
        <taxon>Pezizomycotina</taxon>
        <taxon>Dothideomycetes</taxon>
        <taxon>Pleosporomycetidae</taxon>
        <taxon>Venturiales</taxon>
        <taxon>Cylindrosympodiaceae</taxon>
        <taxon>Tothia</taxon>
    </lineage>
</organism>
<evidence type="ECO:0000259" key="2">
    <source>
        <dbReference type="Pfam" id="PF24476"/>
    </source>
</evidence>
<reference evidence="3" key="1">
    <citation type="journal article" date="2020" name="Stud. Mycol.">
        <title>101 Dothideomycetes genomes: a test case for predicting lifestyles and emergence of pathogens.</title>
        <authorList>
            <person name="Haridas S."/>
            <person name="Albert R."/>
            <person name="Binder M."/>
            <person name="Bloem J."/>
            <person name="Labutti K."/>
            <person name="Salamov A."/>
            <person name="Andreopoulos B."/>
            <person name="Baker S."/>
            <person name="Barry K."/>
            <person name="Bills G."/>
            <person name="Bluhm B."/>
            <person name="Cannon C."/>
            <person name="Castanera R."/>
            <person name="Culley D."/>
            <person name="Daum C."/>
            <person name="Ezra D."/>
            <person name="Gonzalez J."/>
            <person name="Henrissat B."/>
            <person name="Kuo A."/>
            <person name="Liang C."/>
            <person name="Lipzen A."/>
            <person name="Lutzoni F."/>
            <person name="Magnuson J."/>
            <person name="Mondo S."/>
            <person name="Nolan M."/>
            <person name="Ohm R."/>
            <person name="Pangilinan J."/>
            <person name="Park H.-J."/>
            <person name="Ramirez L."/>
            <person name="Alfaro M."/>
            <person name="Sun H."/>
            <person name="Tritt A."/>
            <person name="Yoshinaga Y."/>
            <person name="Zwiers L.-H."/>
            <person name="Turgeon B."/>
            <person name="Goodwin S."/>
            <person name="Spatafora J."/>
            <person name="Crous P."/>
            <person name="Grigoriev I."/>
        </authorList>
    </citation>
    <scope>NUCLEOTIDE SEQUENCE</scope>
    <source>
        <strain evidence="3">CBS 130266</strain>
    </source>
</reference>
<dbReference type="EMBL" id="MU007111">
    <property type="protein sequence ID" value="KAF2420296.1"/>
    <property type="molecule type" value="Genomic_DNA"/>
</dbReference>
<dbReference type="InterPro" id="IPR056002">
    <property type="entry name" value="DUF7580"/>
</dbReference>
<evidence type="ECO:0000313" key="3">
    <source>
        <dbReference type="EMBL" id="KAF2420296.1"/>
    </source>
</evidence>
<accession>A0A9P4NGG2</accession>
<comment type="caution">
    <text evidence="3">The sequence shown here is derived from an EMBL/GenBank/DDBJ whole genome shotgun (WGS) entry which is preliminary data.</text>
</comment>
<dbReference type="PANTHER" id="PTHR35186:SF4">
    <property type="entry name" value="PRION-INHIBITION AND PROPAGATION HELO DOMAIN-CONTAINING PROTEIN"/>
    <property type="match status" value="1"/>
</dbReference>